<dbReference type="Proteomes" id="UP000260812">
    <property type="component" value="Unassembled WGS sequence"/>
</dbReference>
<sequence length="508" mass="57224">MKEKEKIYLLAGESIDVDANQVYPKSGQIINTKGVYDQNSHVTSENLPHIEKRLVDDVLSSWTEYVPAVYDGTIPVPLVISRPGGGHTGWMQCHATSWSCVADREGFIVIFPDINPNAWHFPTQEERKAYYDNASEKGKKADILNLVFDIYTPAEHLLVREMKAIIDDICSRYNIDLSRIFMQGMSMGDFFTMNFAIRHGGMLAGIGQSNGPASADSFFDAEGNPGEHETFVPAYIDFCSNNDIGMLAKDRPSSRLESKEMRNLSFWITVNQVNPYPKLRIIGNENMAFYDGGLAPVVFREVLGRGHGQTFDSADTMWSCFFSGLRRKQDGTVEYTVPDETGYDENAVALSDGKLFAYIGNRKQHIDEKGSRSYYVKVTFEWQDRIEELGLPPGTPDGFEDVLYVPVSFLAILEYMVKTDGEYAELISPKGEYMQVAAGNIGVVVNNRIYCMERQAETHEGILYVSIKWFAQHLGKYISEREHVMYINTHPCSLSPNMAALISELLKD</sequence>
<accession>A0A3E3HXH1</accession>
<gene>
    <name evidence="2" type="ORF">DXC51_23870</name>
</gene>
<reference evidence="2" key="1">
    <citation type="submission" date="2018-08" db="EMBL/GenBank/DDBJ databases">
        <title>A genome reference for cultivated species of the human gut microbiota.</title>
        <authorList>
            <person name="Zou Y."/>
            <person name="Xue W."/>
            <person name="Luo G."/>
        </authorList>
    </citation>
    <scope>NUCLEOTIDE SEQUENCE [LARGE SCALE GENOMIC DNA]</scope>
    <source>
        <strain evidence="2">TF05-5AC</strain>
    </source>
</reference>
<dbReference type="RefSeq" id="WP_117545551.1">
    <property type="nucleotide sequence ID" value="NZ_JBKVLI010000002.1"/>
</dbReference>
<dbReference type="Pfam" id="PF07833">
    <property type="entry name" value="Cu_amine_oxidN1"/>
    <property type="match status" value="1"/>
</dbReference>
<evidence type="ECO:0000313" key="2">
    <source>
        <dbReference type="EMBL" id="RGE56531.1"/>
    </source>
</evidence>
<name>A0A3E3HXH1_9FIRM</name>
<feature type="domain" description="Copper amine oxidase-like N-terminal" evidence="1">
    <location>
        <begin position="400"/>
        <end position="480"/>
    </location>
</feature>
<dbReference type="InterPro" id="IPR029058">
    <property type="entry name" value="AB_hydrolase_fold"/>
</dbReference>
<dbReference type="AlphaFoldDB" id="A0A3E3HXH1"/>
<dbReference type="Gene3D" id="3.40.50.1820">
    <property type="entry name" value="alpha/beta hydrolase"/>
    <property type="match status" value="1"/>
</dbReference>
<proteinExistence type="predicted"/>
<comment type="caution">
    <text evidence="2">The sequence shown here is derived from an EMBL/GenBank/DDBJ whole genome shotgun (WGS) entry which is preliminary data.</text>
</comment>
<dbReference type="GeneID" id="97989809"/>
<protein>
    <recommendedName>
        <fullName evidence="1">Copper amine oxidase-like N-terminal domain-containing protein</fullName>
    </recommendedName>
</protein>
<dbReference type="InterPro" id="IPR012854">
    <property type="entry name" value="Cu_amine_oxidase-like_N"/>
</dbReference>
<keyword evidence="3" id="KW-1185">Reference proteome</keyword>
<dbReference type="SUPFAM" id="SSF53474">
    <property type="entry name" value="alpha/beta-Hydrolases"/>
    <property type="match status" value="1"/>
</dbReference>
<dbReference type="EMBL" id="QVLV01000024">
    <property type="protein sequence ID" value="RGE56531.1"/>
    <property type="molecule type" value="Genomic_DNA"/>
</dbReference>
<evidence type="ECO:0000313" key="3">
    <source>
        <dbReference type="Proteomes" id="UP000260812"/>
    </source>
</evidence>
<organism evidence="2 3">
    <name type="scientific">Eisenbergiella massiliensis</name>
    <dbReference type="NCBI Taxonomy" id="1720294"/>
    <lineage>
        <taxon>Bacteria</taxon>
        <taxon>Bacillati</taxon>
        <taxon>Bacillota</taxon>
        <taxon>Clostridia</taxon>
        <taxon>Lachnospirales</taxon>
        <taxon>Lachnospiraceae</taxon>
        <taxon>Eisenbergiella</taxon>
    </lineage>
</organism>
<evidence type="ECO:0000259" key="1">
    <source>
        <dbReference type="Pfam" id="PF07833"/>
    </source>
</evidence>